<name>A0A4P8WGB7_9EURY</name>
<dbReference type="Pfam" id="PF01522">
    <property type="entry name" value="Polysacc_deac_1"/>
    <property type="match status" value="1"/>
</dbReference>
<accession>A0A4P8WGB7</accession>
<reference evidence="3" key="1">
    <citation type="submission" date="2019-05" db="EMBL/GenBank/DDBJ databases">
        <title>Genome sequence and methylation pattern of the halophilic Archaeon Natrinema versiforme BOL5-4.</title>
        <authorList>
            <person name="DasSarma P."/>
            <person name="Anton B.P."/>
            <person name="DasSarma S.L."/>
            <person name="Martinez F.L."/>
            <person name="Guzman D."/>
            <person name="Roberts R.J."/>
            <person name="DasSarma S."/>
        </authorList>
    </citation>
    <scope>NUCLEOTIDE SEQUENCE [LARGE SCALE GENOMIC DNA]</scope>
    <source>
        <strain evidence="3">BOL5-4</strain>
    </source>
</reference>
<dbReference type="GO" id="GO:0016810">
    <property type="term" value="F:hydrolase activity, acting on carbon-nitrogen (but not peptide) bonds"/>
    <property type="evidence" value="ECO:0007669"/>
    <property type="project" value="InterPro"/>
</dbReference>
<proteinExistence type="predicted"/>
<feature type="domain" description="NodB homology" evidence="1">
    <location>
        <begin position="18"/>
        <end position="165"/>
    </location>
</feature>
<evidence type="ECO:0000313" key="3">
    <source>
        <dbReference type="Proteomes" id="UP000302218"/>
    </source>
</evidence>
<dbReference type="EMBL" id="CP040330">
    <property type="protein sequence ID" value="QCS42012.1"/>
    <property type="molecule type" value="Genomic_DNA"/>
</dbReference>
<dbReference type="GeneID" id="40264895"/>
<dbReference type="Proteomes" id="UP000302218">
    <property type="component" value="Chromosome"/>
</dbReference>
<dbReference type="RefSeq" id="WP_138244508.1">
    <property type="nucleotide sequence ID" value="NZ_CP040330.1"/>
</dbReference>
<sequence>MTDTTGVFTLSLDTELAWGTFDVGRLEAHKTAYRATPDIIERLCELFDEYQIPATWALVSHLLVDCRHGRGHADRTLPDFPWIDDWFAEMPCSSGLDEGLWYAPWIVDRLQACQTDQEIGLHGATHMPLGANGCSRRNAEEELEIAIKTLREHGEEPETFVYPRNDIGHVDVLRDNGIRTYREVDARWYERSLVPDTAKPPLRFLDEATQRTPPIVEPTLNDGLVELPGSQIFRPSHGGWQYAPTGSSVARAKKGLQRAAQTGGVFHLWFHPFNLGHASSKDMERFERVLAMASELAENGEIERLPMREVGIRTRQGRWG</sequence>
<evidence type="ECO:0000259" key="1">
    <source>
        <dbReference type="Pfam" id="PF01522"/>
    </source>
</evidence>
<gene>
    <name evidence="2" type="ORF">FEJ81_06445</name>
</gene>
<dbReference type="KEGG" id="nvr:FEJ81_06445"/>
<dbReference type="AlphaFoldDB" id="A0A4P8WGB7"/>
<dbReference type="GO" id="GO:0005975">
    <property type="term" value="P:carbohydrate metabolic process"/>
    <property type="evidence" value="ECO:0007669"/>
    <property type="project" value="InterPro"/>
</dbReference>
<dbReference type="InterPro" id="IPR002509">
    <property type="entry name" value="NODB_dom"/>
</dbReference>
<evidence type="ECO:0000313" key="2">
    <source>
        <dbReference type="EMBL" id="QCS42012.1"/>
    </source>
</evidence>
<dbReference type="InterPro" id="IPR011330">
    <property type="entry name" value="Glyco_hydro/deAcase_b/a-brl"/>
</dbReference>
<dbReference type="Gene3D" id="3.20.20.370">
    <property type="entry name" value="Glycoside hydrolase/deacetylase"/>
    <property type="match status" value="1"/>
</dbReference>
<dbReference type="OrthoDB" id="10436at2157"/>
<protein>
    <recommendedName>
        <fullName evidence="1">NodB homology domain-containing protein</fullName>
    </recommendedName>
</protein>
<organism evidence="2 3">
    <name type="scientific">Natrinema versiforme</name>
    <dbReference type="NCBI Taxonomy" id="88724"/>
    <lineage>
        <taxon>Archaea</taxon>
        <taxon>Methanobacteriati</taxon>
        <taxon>Methanobacteriota</taxon>
        <taxon>Stenosarchaea group</taxon>
        <taxon>Halobacteria</taxon>
        <taxon>Halobacteriales</taxon>
        <taxon>Natrialbaceae</taxon>
        <taxon>Natrinema</taxon>
    </lineage>
</organism>
<dbReference type="SUPFAM" id="SSF88713">
    <property type="entry name" value="Glycoside hydrolase/deacetylase"/>
    <property type="match status" value="1"/>
</dbReference>